<keyword evidence="1 2" id="KW-1003">Cell membrane</keyword>
<evidence type="ECO:0000313" key="6">
    <source>
        <dbReference type="Proteomes" id="UP000297288"/>
    </source>
</evidence>
<gene>
    <name evidence="4" type="primary">yidD</name>
    <name evidence="4" type="ORF">E4650_07360</name>
    <name evidence="3" type="ORF">SAMN04488588_1190</name>
</gene>
<evidence type="ECO:0000313" key="4">
    <source>
        <dbReference type="EMBL" id="TGG87555.1"/>
    </source>
</evidence>
<dbReference type="Pfam" id="PF01809">
    <property type="entry name" value="YidD"/>
    <property type="match status" value="1"/>
</dbReference>
<dbReference type="SMART" id="SM01234">
    <property type="entry name" value="Haemolytic"/>
    <property type="match status" value="1"/>
</dbReference>
<dbReference type="EMBL" id="SRME01000004">
    <property type="protein sequence ID" value="TGG87555.1"/>
    <property type="molecule type" value="Genomic_DNA"/>
</dbReference>
<keyword evidence="2" id="KW-0472">Membrane</keyword>
<dbReference type="Proteomes" id="UP000199322">
    <property type="component" value="Unassembled WGS sequence"/>
</dbReference>
<dbReference type="STRING" id="28234.SAMN04488588_1190"/>
<sequence length="93" mass="10718">MKYILLALIKFYQKVISPIKPPTCRFYPTCSAYSYEAVKKFGFFKGGYLSLRRILSCHPFNKGGYDPVPESFHFIAKNGSKNNKEENKRGVKN</sequence>
<dbReference type="EMBL" id="FMYV01000004">
    <property type="protein sequence ID" value="SDC48616.1"/>
    <property type="molecule type" value="Genomic_DNA"/>
</dbReference>
<name>A0A1G6M0Y2_9BACT</name>
<dbReference type="RefSeq" id="WP_091403604.1">
    <property type="nucleotide sequence ID" value="NZ_FMYV01000004.1"/>
</dbReference>
<organism evidence="3 5">
    <name type="scientific">Geotoga petraea</name>
    <dbReference type="NCBI Taxonomy" id="28234"/>
    <lineage>
        <taxon>Bacteria</taxon>
        <taxon>Thermotogati</taxon>
        <taxon>Thermotogota</taxon>
        <taxon>Thermotogae</taxon>
        <taxon>Petrotogales</taxon>
        <taxon>Petrotogaceae</taxon>
        <taxon>Geotoga</taxon>
    </lineage>
</organism>
<dbReference type="AlphaFoldDB" id="A0A1G6M0Y2"/>
<reference evidence="4 6" key="2">
    <citation type="submission" date="2019-04" db="EMBL/GenBank/DDBJ databases">
        <title>Draft genome sequence data and analysis of a Fermenting Bacterium, Geotoga petraea strain HO-Geo1, isolated from heavy-oil petroleum reservoir in Russia.</title>
        <authorList>
            <person name="Grouzdev D.S."/>
            <person name="Semenova E.M."/>
            <person name="Sokolova D.S."/>
            <person name="Tourova T.P."/>
            <person name="Poltaraus A.B."/>
            <person name="Nazina T.N."/>
        </authorList>
    </citation>
    <scope>NUCLEOTIDE SEQUENCE [LARGE SCALE GENOMIC DNA]</scope>
    <source>
        <strain evidence="4 6">HO-Geo1</strain>
    </source>
</reference>
<comment type="function">
    <text evidence="2">Could be involved in insertion of integral membrane proteins into the membrane.</text>
</comment>
<evidence type="ECO:0000313" key="3">
    <source>
        <dbReference type="EMBL" id="SDC48616.1"/>
    </source>
</evidence>
<keyword evidence="5" id="KW-1185">Reference proteome</keyword>
<protein>
    <recommendedName>
        <fullName evidence="2">Putative membrane protein insertion efficiency factor</fullName>
    </recommendedName>
</protein>
<reference evidence="3 5" key="1">
    <citation type="submission" date="2016-10" db="EMBL/GenBank/DDBJ databases">
        <authorList>
            <person name="de Groot N.N."/>
        </authorList>
    </citation>
    <scope>NUCLEOTIDE SEQUENCE [LARGE SCALE GENOMIC DNA]</scope>
    <source>
        <strain evidence="3 5">WG14</strain>
    </source>
</reference>
<evidence type="ECO:0000256" key="2">
    <source>
        <dbReference type="HAMAP-Rule" id="MF_00386"/>
    </source>
</evidence>
<dbReference type="PANTHER" id="PTHR33383">
    <property type="entry name" value="MEMBRANE PROTEIN INSERTION EFFICIENCY FACTOR-RELATED"/>
    <property type="match status" value="1"/>
</dbReference>
<comment type="subcellular location">
    <subcellularLocation>
        <location evidence="2">Cell membrane</location>
        <topology evidence="2">Peripheral membrane protein</topology>
        <orientation evidence="2">Cytoplasmic side</orientation>
    </subcellularLocation>
</comment>
<dbReference type="GO" id="GO:0005886">
    <property type="term" value="C:plasma membrane"/>
    <property type="evidence" value="ECO:0007669"/>
    <property type="project" value="UniProtKB-SubCell"/>
</dbReference>
<evidence type="ECO:0000256" key="1">
    <source>
        <dbReference type="ARBA" id="ARBA00022475"/>
    </source>
</evidence>
<dbReference type="NCBIfam" id="TIGR00278">
    <property type="entry name" value="membrane protein insertion efficiency factor YidD"/>
    <property type="match status" value="1"/>
</dbReference>
<evidence type="ECO:0000313" key="5">
    <source>
        <dbReference type="Proteomes" id="UP000199322"/>
    </source>
</evidence>
<accession>A0A1G6M0Y2</accession>
<dbReference type="PANTHER" id="PTHR33383:SF1">
    <property type="entry name" value="MEMBRANE PROTEIN INSERTION EFFICIENCY FACTOR-RELATED"/>
    <property type="match status" value="1"/>
</dbReference>
<dbReference type="Proteomes" id="UP000297288">
    <property type="component" value="Unassembled WGS sequence"/>
</dbReference>
<dbReference type="OrthoDB" id="9801753at2"/>
<dbReference type="InterPro" id="IPR002696">
    <property type="entry name" value="Membr_insert_effic_factor_YidD"/>
</dbReference>
<comment type="similarity">
    <text evidence="2">Belongs to the UPF0161 family.</text>
</comment>
<proteinExistence type="inferred from homology"/>
<dbReference type="HAMAP" id="MF_00386">
    <property type="entry name" value="UPF0161_YidD"/>
    <property type="match status" value="1"/>
</dbReference>